<organism evidence="13 14">
    <name type="scientific">Psychrobacter proteolyticus</name>
    <dbReference type="NCBI Taxonomy" id="147825"/>
    <lineage>
        <taxon>Bacteria</taxon>
        <taxon>Pseudomonadati</taxon>
        <taxon>Pseudomonadota</taxon>
        <taxon>Gammaproteobacteria</taxon>
        <taxon>Moraxellales</taxon>
        <taxon>Moraxellaceae</taxon>
        <taxon>Psychrobacter</taxon>
    </lineage>
</organism>
<dbReference type="Gene3D" id="1.10.10.160">
    <property type="match status" value="1"/>
</dbReference>
<sequence>MTTSIFDTRHYKYPQNFLEMKPKLTRLEQAIKKLEANLIDTAEMTNIKLLSQRLDSGLGLKVDYASELNPDQLMAATTIEGKVLVIAGAGSGKTKTLTYRTSYLLENGVSPKEILLLTFTRKAANEIKDRAKSLLASSLSNQELSDEELAEDKLPTDKALNSITSGTFHSFCNMLLRQYSGLLGINPRFTILDTGDSEDAIDLVHKEKKYPAQTKSQAFPRKKTLQNIISTSRNRRIQIRDLIESNYPDIAVHIPIIEQLAVDFHEYKRANHLYDFDDIISQVVRHLKTNDTFRQLLQSQYRYIMVDEYQDTNIPQKQLIDLICEPESVSLMVVGDDNQSIYAFRGANYENILLFGETYPNAKLIKLEQNYRSSPSVLNYINALSAQITLGYQKQLYSDAPIEGHKPVFRRLSDEPKEAGYITDKIVALKPEYDYNDFAVLCRTSFQSNYVQLEFMARNIPFIVVGGIKFIERRHIKDVLAFVKILYNPNDTIAWHRILTLFKGVGAVTATRLTQAITADNNAFESLLAAPFSKKSDQLEPLYHALTKAQQAESVETAIEHILEFYIPVLKLIEENWRERTEDFRVLKNLATEHTTLDSFLENLALDPPNDSVAVMGNLDNGQDSSNDKVTISTIHSAKGLEWPVVFVNSLVDGITPHHRSLDDFEALEEERKLFYVACSRAKTQLYLTAPNYFSSYSGYFDKPSRFIAELSADEVTVETTRRTMIEDDDPIWW</sequence>
<dbReference type="InterPro" id="IPR027417">
    <property type="entry name" value="P-loop_NTPase"/>
</dbReference>
<name>A0ABV0D259_9GAMM</name>
<evidence type="ECO:0000256" key="6">
    <source>
        <dbReference type="ARBA" id="ARBA00023235"/>
    </source>
</evidence>
<dbReference type="SUPFAM" id="SSF52540">
    <property type="entry name" value="P-loop containing nucleoside triphosphate hydrolases"/>
    <property type="match status" value="1"/>
</dbReference>
<evidence type="ECO:0000256" key="4">
    <source>
        <dbReference type="ARBA" id="ARBA00022806"/>
    </source>
</evidence>
<keyword evidence="5 10" id="KW-0067">ATP-binding</keyword>
<evidence type="ECO:0000256" key="8">
    <source>
        <dbReference type="ARBA" id="ARBA00034808"/>
    </source>
</evidence>
<reference evidence="13 14" key="1">
    <citation type="submission" date="2024-05" db="EMBL/GenBank/DDBJ databases">
        <title>Genome sequencing of Marine Estuary Bacteria, Pseudoalteromonas distincta strain FA, Psychrobacter proteolyticus strain EA, and Shewanella baltica strain CA.</title>
        <authorList>
            <person name="Dieffenbach S.A."/>
            <person name="Maclea K.S."/>
        </authorList>
    </citation>
    <scope>NUCLEOTIDE SEQUENCE [LARGE SCALE GENOMIC DNA]</scope>
    <source>
        <strain evidence="13 14">EA</strain>
    </source>
</reference>
<evidence type="ECO:0000259" key="11">
    <source>
        <dbReference type="PROSITE" id="PS51198"/>
    </source>
</evidence>
<dbReference type="InterPro" id="IPR013986">
    <property type="entry name" value="DExx_box_DNA_helicase_dom_sf"/>
</dbReference>
<dbReference type="EC" id="5.6.2.4" evidence="8"/>
<keyword evidence="2 10" id="KW-0547">Nucleotide-binding</keyword>
<feature type="domain" description="UvrD-like helicase C-terminal" evidence="12">
    <location>
        <begin position="375"/>
        <end position="640"/>
    </location>
</feature>
<dbReference type="PROSITE" id="PS51198">
    <property type="entry name" value="UVRD_HELICASE_ATP_BIND"/>
    <property type="match status" value="1"/>
</dbReference>
<keyword evidence="6" id="KW-0413">Isomerase</keyword>
<feature type="domain" description="UvrD-like helicase ATP-binding" evidence="11">
    <location>
        <begin position="66"/>
        <end position="374"/>
    </location>
</feature>
<dbReference type="InterPro" id="IPR014016">
    <property type="entry name" value="UvrD-like_ATP-bd"/>
</dbReference>
<evidence type="ECO:0000256" key="3">
    <source>
        <dbReference type="ARBA" id="ARBA00022801"/>
    </source>
</evidence>
<proteinExistence type="inferred from homology"/>
<protein>
    <recommendedName>
        <fullName evidence="8">DNA 3'-5' helicase</fullName>
        <ecNumber evidence="8">5.6.2.4</ecNumber>
    </recommendedName>
</protein>
<evidence type="ECO:0000256" key="2">
    <source>
        <dbReference type="ARBA" id="ARBA00022741"/>
    </source>
</evidence>
<comment type="caution">
    <text evidence="13">The sequence shown here is derived from an EMBL/GenBank/DDBJ whole genome shotgun (WGS) entry which is preliminary data.</text>
</comment>
<dbReference type="InterPro" id="IPR000212">
    <property type="entry name" value="DNA_helicase_UvrD/REP"/>
</dbReference>
<dbReference type="Gene3D" id="1.10.486.10">
    <property type="entry name" value="PCRA, domain 4"/>
    <property type="match status" value="1"/>
</dbReference>
<dbReference type="GO" id="GO:0016787">
    <property type="term" value="F:hydrolase activity"/>
    <property type="evidence" value="ECO:0007669"/>
    <property type="project" value="UniProtKB-KW"/>
</dbReference>
<evidence type="ECO:0000313" key="14">
    <source>
        <dbReference type="Proteomes" id="UP001414441"/>
    </source>
</evidence>
<dbReference type="Gene3D" id="3.40.50.300">
    <property type="entry name" value="P-loop containing nucleotide triphosphate hydrolases"/>
    <property type="match status" value="2"/>
</dbReference>
<dbReference type="PANTHER" id="PTHR11070">
    <property type="entry name" value="UVRD / RECB / PCRA DNA HELICASE FAMILY MEMBER"/>
    <property type="match status" value="1"/>
</dbReference>
<dbReference type="RefSeq" id="WP_347161980.1">
    <property type="nucleotide sequence ID" value="NZ_JBDLOB010000001.1"/>
</dbReference>
<accession>A0ABV0D259</accession>
<evidence type="ECO:0000256" key="7">
    <source>
        <dbReference type="ARBA" id="ARBA00034617"/>
    </source>
</evidence>
<feature type="binding site" evidence="10">
    <location>
        <begin position="87"/>
        <end position="94"/>
    </location>
    <ligand>
        <name>ATP</name>
        <dbReference type="ChEBI" id="CHEBI:30616"/>
    </ligand>
</feature>
<keyword evidence="4 10" id="KW-0347">Helicase</keyword>
<comment type="similarity">
    <text evidence="1">Belongs to the helicase family. UvrD subfamily.</text>
</comment>
<comment type="catalytic activity">
    <reaction evidence="7">
        <text>Couples ATP hydrolysis with the unwinding of duplex DNA by translocating in the 3'-5' direction.</text>
        <dbReference type="EC" id="5.6.2.4"/>
    </reaction>
</comment>
<dbReference type="Pfam" id="PF13361">
    <property type="entry name" value="UvrD_C"/>
    <property type="match status" value="1"/>
</dbReference>
<keyword evidence="3 10" id="KW-0378">Hydrolase</keyword>
<dbReference type="EMBL" id="JBDLOB010000001">
    <property type="protein sequence ID" value="MEN8624638.1"/>
    <property type="molecule type" value="Genomic_DNA"/>
</dbReference>
<gene>
    <name evidence="13" type="ORF">ABFV72_01315</name>
</gene>
<evidence type="ECO:0000313" key="13">
    <source>
        <dbReference type="EMBL" id="MEN8624638.1"/>
    </source>
</evidence>
<evidence type="ECO:0000259" key="12">
    <source>
        <dbReference type="PROSITE" id="PS51217"/>
    </source>
</evidence>
<evidence type="ECO:0000256" key="10">
    <source>
        <dbReference type="PROSITE-ProRule" id="PRU00560"/>
    </source>
</evidence>
<dbReference type="CDD" id="cd17932">
    <property type="entry name" value="DEXQc_UvrD"/>
    <property type="match status" value="1"/>
</dbReference>
<comment type="catalytic activity">
    <reaction evidence="9">
        <text>ATP + H2O = ADP + phosphate + H(+)</text>
        <dbReference type="Rhea" id="RHEA:13065"/>
        <dbReference type="ChEBI" id="CHEBI:15377"/>
        <dbReference type="ChEBI" id="CHEBI:15378"/>
        <dbReference type="ChEBI" id="CHEBI:30616"/>
        <dbReference type="ChEBI" id="CHEBI:43474"/>
        <dbReference type="ChEBI" id="CHEBI:456216"/>
        <dbReference type="EC" id="5.6.2.4"/>
    </reaction>
</comment>
<dbReference type="GO" id="GO:0004386">
    <property type="term" value="F:helicase activity"/>
    <property type="evidence" value="ECO:0007669"/>
    <property type="project" value="UniProtKB-KW"/>
</dbReference>
<evidence type="ECO:0000256" key="1">
    <source>
        <dbReference type="ARBA" id="ARBA00009922"/>
    </source>
</evidence>
<dbReference type="Proteomes" id="UP001414441">
    <property type="component" value="Unassembled WGS sequence"/>
</dbReference>
<keyword evidence="14" id="KW-1185">Reference proteome</keyword>
<dbReference type="PROSITE" id="PS51217">
    <property type="entry name" value="UVRD_HELICASE_CTER"/>
    <property type="match status" value="1"/>
</dbReference>
<dbReference type="PANTHER" id="PTHR11070:SF3">
    <property type="entry name" value="DNA 3'-5' HELICASE"/>
    <property type="match status" value="1"/>
</dbReference>
<evidence type="ECO:0000256" key="9">
    <source>
        <dbReference type="ARBA" id="ARBA00048988"/>
    </source>
</evidence>
<evidence type="ECO:0000256" key="5">
    <source>
        <dbReference type="ARBA" id="ARBA00022840"/>
    </source>
</evidence>
<dbReference type="InterPro" id="IPR014017">
    <property type="entry name" value="DNA_helicase_UvrD-like_C"/>
</dbReference>
<dbReference type="Pfam" id="PF00580">
    <property type="entry name" value="UvrD-helicase"/>
    <property type="match status" value="1"/>
</dbReference>